<dbReference type="Proteomes" id="UP001497525">
    <property type="component" value="Unassembled WGS sequence"/>
</dbReference>
<feature type="compositionally biased region" description="Polar residues" evidence="13">
    <location>
        <begin position="238"/>
        <end position="256"/>
    </location>
</feature>
<keyword evidence="9" id="KW-0009">Actin-binding</keyword>
<feature type="region of interest" description="Disordered" evidence="13">
    <location>
        <begin position="1172"/>
        <end position="1232"/>
    </location>
</feature>
<dbReference type="GO" id="GO:0005737">
    <property type="term" value="C:cytoplasm"/>
    <property type="evidence" value="ECO:0007669"/>
    <property type="project" value="TreeGrafter"/>
</dbReference>
<dbReference type="PANTHER" id="PTHR16154:SF28">
    <property type="entry name" value="STERILE ALPHA MOTIF DOMAIN-CONTAINING PROTEIN 14"/>
    <property type="match status" value="1"/>
</dbReference>
<comment type="caution">
    <text evidence="15">The sequence shown here is derived from an EMBL/GenBank/DDBJ whole genome shotgun (WGS) entry which is preliminary data.</text>
</comment>
<evidence type="ECO:0000256" key="12">
    <source>
        <dbReference type="SAM" id="Coils"/>
    </source>
</evidence>
<gene>
    <name evidence="15" type="ORF">CDAUBV1_LOCUS16232</name>
</gene>
<evidence type="ECO:0000313" key="15">
    <source>
        <dbReference type="EMBL" id="CAL5140938.1"/>
    </source>
</evidence>
<name>A0AAV2TY25_CALDB</name>
<evidence type="ECO:0000256" key="13">
    <source>
        <dbReference type="SAM" id="MobiDB-lite"/>
    </source>
</evidence>
<evidence type="ECO:0000256" key="11">
    <source>
        <dbReference type="ARBA" id="ARBA00034103"/>
    </source>
</evidence>
<feature type="compositionally biased region" description="Polar residues" evidence="13">
    <location>
        <begin position="694"/>
        <end position="703"/>
    </location>
</feature>
<keyword evidence="7" id="KW-0770">Synapse</keyword>
<keyword evidence="6" id="KW-0524">Neurogenesis</keyword>
<proteinExistence type="predicted"/>
<dbReference type="SUPFAM" id="SSF50156">
    <property type="entry name" value="PDZ domain-like"/>
    <property type="match status" value="1"/>
</dbReference>
<dbReference type="InterPro" id="IPR043446">
    <property type="entry name" value="Neurabin-like"/>
</dbReference>
<keyword evidence="5" id="KW-0221">Differentiation</keyword>
<keyword evidence="2" id="KW-0217">Developmental protein</keyword>
<dbReference type="GO" id="GO:0015629">
    <property type="term" value="C:actin cytoskeleton"/>
    <property type="evidence" value="ECO:0007669"/>
    <property type="project" value="TreeGrafter"/>
</dbReference>
<feature type="region of interest" description="Disordered" evidence="13">
    <location>
        <begin position="614"/>
        <end position="644"/>
    </location>
</feature>
<feature type="region of interest" description="Disordered" evidence="13">
    <location>
        <begin position="125"/>
        <end position="144"/>
    </location>
</feature>
<evidence type="ECO:0000256" key="10">
    <source>
        <dbReference type="ARBA" id="ARBA00023212"/>
    </source>
</evidence>
<keyword evidence="3" id="KW-0963">Cytoplasm</keyword>
<feature type="coiled-coil region" evidence="12">
    <location>
        <begin position="821"/>
        <end position="866"/>
    </location>
</feature>
<feature type="compositionally biased region" description="Polar residues" evidence="13">
    <location>
        <begin position="96"/>
        <end position="116"/>
    </location>
</feature>
<dbReference type="GO" id="GO:0030425">
    <property type="term" value="C:dendrite"/>
    <property type="evidence" value="ECO:0007669"/>
    <property type="project" value="TreeGrafter"/>
</dbReference>
<evidence type="ECO:0000256" key="4">
    <source>
        <dbReference type="ARBA" id="ARBA00022553"/>
    </source>
</evidence>
<dbReference type="GO" id="GO:0014069">
    <property type="term" value="C:postsynaptic density"/>
    <property type="evidence" value="ECO:0007669"/>
    <property type="project" value="TreeGrafter"/>
</dbReference>
<evidence type="ECO:0000256" key="8">
    <source>
        <dbReference type="ARBA" id="ARBA00023054"/>
    </source>
</evidence>
<evidence type="ECO:0000256" key="9">
    <source>
        <dbReference type="ARBA" id="ARBA00023203"/>
    </source>
</evidence>
<dbReference type="GO" id="GO:0007015">
    <property type="term" value="P:actin filament organization"/>
    <property type="evidence" value="ECO:0007669"/>
    <property type="project" value="TreeGrafter"/>
</dbReference>
<dbReference type="PANTHER" id="PTHR16154">
    <property type="entry name" value="NEURABIN"/>
    <property type="match status" value="1"/>
</dbReference>
<dbReference type="SMART" id="SM00228">
    <property type="entry name" value="PDZ"/>
    <property type="match status" value="1"/>
</dbReference>
<dbReference type="InterPro" id="IPR001478">
    <property type="entry name" value="PDZ"/>
</dbReference>
<evidence type="ECO:0000256" key="2">
    <source>
        <dbReference type="ARBA" id="ARBA00022473"/>
    </source>
</evidence>
<dbReference type="PROSITE" id="PS50106">
    <property type="entry name" value="PDZ"/>
    <property type="match status" value="1"/>
</dbReference>
<evidence type="ECO:0000259" key="14">
    <source>
        <dbReference type="PROSITE" id="PS50106"/>
    </source>
</evidence>
<dbReference type="GO" id="GO:0031175">
    <property type="term" value="P:neuron projection development"/>
    <property type="evidence" value="ECO:0007669"/>
    <property type="project" value="TreeGrafter"/>
</dbReference>
<comment type="subcellular location">
    <subcellularLocation>
        <location evidence="1">Cytoplasm</location>
        <location evidence="1">Cytoskeleton</location>
    </subcellularLocation>
    <subcellularLocation>
        <location evidence="11">Synapse</location>
    </subcellularLocation>
</comment>
<dbReference type="AlphaFoldDB" id="A0AAV2TY25"/>
<organism evidence="15 16">
    <name type="scientific">Calicophoron daubneyi</name>
    <name type="common">Rumen fluke</name>
    <name type="synonym">Paramphistomum daubneyi</name>
    <dbReference type="NCBI Taxonomy" id="300641"/>
    <lineage>
        <taxon>Eukaryota</taxon>
        <taxon>Metazoa</taxon>
        <taxon>Spiralia</taxon>
        <taxon>Lophotrochozoa</taxon>
        <taxon>Platyhelminthes</taxon>
        <taxon>Trematoda</taxon>
        <taxon>Digenea</taxon>
        <taxon>Plagiorchiida</taxon>
        <taxon>Pronocephalata</taxon>
        <taxon>Paramphistomoidea</taxon>
        <taxon>Paramphistomidae</taxon>
        <taxon>Calicophoron</taxon>
    </lineage>
</organism>
<feature type="region of interest" description="Disordered" evidence="13">
    <location>
        <begin position="660"/>
        <end position="756"/>
    </location>
</feature>
<feature type="compositionally biased region" description="Acidic residues" evidence="13">
    <location>
        <begin position="338"/>
        <end position="347"/>
    </location>
</feature>
<dbReference type="Pfam" id="PF00595">
    <property type="entry name" value="PDZ"/>
    <property type="match status" value="1"/>
</dbReference>
<feature type="domain" description="PDZ" evidence="14">
    <location>
        <begin position="513"/>
        <end position="601"/>
    </location>
</feature>
<feature type="compositionally biased region" description="Polar residues" evidence="13">
    <location>
        <begin position="1184"/>
        <end position="1199"/>
    </location>
</feature>
<dbReference type="GO" id="GO:0019722">
    <property type="term" value="P:calcium-mediated signaling"/>
    <property type="evidence" value="ECO:0007669"/>
    <property type="project" value="TreeGrafter"/>
</dbReference>
<keyword evidence="8 12" id="KW-0175">Coiled coil</keyword>
<evidence type="ECO:0000256" key="1">
    <source>
        <dbReference type="ARBA" id="ARBA00004245"/>
    </source>
</evidence>
<sequence>MNIAEKHTYNLEGILQHMPPGADSMKSSATSGVVSEKRLSRVSVLRDMFQNGIVHPIDDIDERGCNNECLSREDPLRFLRTFPGSPPLSALRNHRSSGVNCATHGSSHDSTNSTKPSLLALKPVASRTKSPSNHSPIPPIRPPKPRFLSLGKTLGVKSVIIPVKPASSPVRSEMEVSSNDNPIVGLPGSPVTNGDNAHSALVGVTSLTRPALTASVVEVRESVTKTVTNSASDEKSAQPCSTVRSVGSTNSEGSRTSNERGNDGKNGMTPLPRSIPPTTKAPELTGGNTSADSEVTSVRVQTSPILSDQKATPELADSLLTEPGILQHAEPIAVATPDNDEESEDEVDEHRSDDELVPTFSAEPTLPVPPGLKVVAVDLLGVHILEDGNFFYSVPGLPEDVSSILDNTDILNVTQTARIKHSESGEDIVDGTQLSEEGNVNKISGCLDDLSALTDSDTSLSRKTHVRFSTEPIMVFSTHSTTEYNRRNEDIDPLAASAEYELEKHLEEMELFNVDLKKGPQGLGISILGLGVDNVGGDQKLGIFIKSLTPGGAAEANGNIEVFDQVVEVDGTSLVGVSQQFAAQTLRNTHDIVHFVLAREKDPANSRVAQLLAEQQDEERMQTCSYNNSGSYSADNVPTDSLSRDDSLETLHKLMAEAAETAARSNAESLSDNELGDVSLSDAPSHADRGGNNDGTEFGSNPMFSPDSVEIDDEHPADRLIHPEISPAPSSSEKCGTEKVGPRSALKGTATAASTKRRQEAIVNLIHLARQRTKLASSRQEKEAPKTNAETDDSGTNEVVWVLANELYDSNNQLSKLASQLRTTEQLLTAQEAAADEAIERLCRQCRHVEMELNQAREQIKSLLRAQCDGQTLGTDCSLRAPPDTASFQSNGVDGALNDHLDVQSTGLNTPVNVIPGNISSDNGEGQSQPHLRSPLSVSIWSSQYPGCVPSALHTYRPLCLDQQDKDQICGWPEQLFHDCTNQPNLNLNTLISEHRPGGASVELNSVRAHISEDDDPQTDAALPAHVKRSIDRLRLVSSGGLAHRHPRTLLSINPPPFLYPDNEANLDAFIPISLQNSKSLSGNNGCLGLGHATNCRPSAAMNLPLRPLSSSSPHQFSQSQWVDVSISHGRPPVCSEIARSGSCTQSNGDQNYTYHKVMGVQLLGLAEAAHQSTALRHPHQLASGGSDTPKQPTAGSSHSEVHSKKQNPVTTSFLYQPECRKEGSQKLTSTS</sequence>
<dbReference type="GO" id="GO:0051015">
    <property type="term" value="F:actin filament binding"/>
    <property type="evidence" value="ECO:0007669"/>
    <property type="project" value="TreeGrafter"/>
</dbReference>
<feature type="region of interest" description="Disordered" evidence="13">
    <location>
        <begin position="772"/>
        <end position="793"/>
    </location>
</feature>
<dbReference type="EMBL" id="CAXLJL010000822">
    <property type="protein sequence ID" value="CAL5140938.1"/>
    <property type="molecule type" value="Genomic_DNA"/>
</dbReference>
<evidence type="ECO:0000256" key="7">
    <source>
        <dbReference type="ARBA" id="ARBA00023018"/>
    </source>
</evidence>
<dbReference type="FunFam" id="2.30.42.10:FF:000010">
    <property type="entry name" value="Neurabin-1 isoform 1"/>
    <property type="match status" value="1"/>
</dbReference>
<keyword evidence="4" id="KW-0597">Phosphoprotein</keyword>
<evidence type="ECO:0000256" key="5">
    <source>
        <dbReference type="ARBA" id="ARBA00022782"/>
    </source>
</evidence>
<reference evidence="15" key="1">
    <citation type="submission" date="2024-06" db="EMBL/GenBank/DDBJ databases">
        <authorList>
            <person name="Liu X."/>
            <person name="Lenzi L."/>
            <person name="Haldenby T S."/>
            <person name="Uol C."/>
        </authorList>
    </citation>
    <scope>NUCLEOTIDE SEQUENCE</scope>
</reference>
<protein>
    <recommendedName>
        <fullName evidence="14">PDZ domain-containing protein</fullName>
    </recommendedName>
</protein>
<keyword evidence="10" id="KW-0206">Cytoskeleton</keyword>
<dbReference type="InterPro" id="IPR036034">
    <property type="entry name" value="PDZ_sf"/>
</dbReference>
<evidence type="ECO:0000256" key="3">
    <source>
        <dbReference type="ARBA" id="ARBA00022490"/>
    </source>
</evidence>
<feature type="compositionally biased region" description="Polar residues" evidence="13">
    <location>
        <begin position="622"/>
        <end position="641"/>
    </location>
</feature>
<evidence type="ECO:0000256" key="6">
    <source>
        <dbReference type="ARBA" id="ARBA00022902"/>
    </source>
</evidence>
<feature type="region of interest" description="Disordered" evidence="13">
    <location>
        <begin position="329"/>
        <end position="353"/>
    </location>
</feature>
<dbReference type="Pfam" id="PF17817">
    <property type="entry name" value="PDZ_5"/>
    <property type="match status" value="1"/>
</dbReference>
<feature type="region of interest" description="Disordered" evidence="13">
    <location>
        <begin position="226"/>
        <end position="310"/>
    </location>
</feature>
<dbReference type="InterPro" id="IPR040645">
    <property type="entry name" value="Neurabin-1/2_PDZ"/>
</dbReference>
<evidence type="ECO:0000313" key="16">
    <source>
        <dbReference type="Proteomes" id="UP001497525"/>
    </source>
</evidence>
<accession>A0AAV2TY25</accession>
<dbReference type="Gene3D" id="2.30.42.10">
    <property type="match status" value="1"/>
</dbReference>
<feature type="compositionally biased region" description="Polar residues" evidence="13">
    <location>
        <begin position="286"/>
        <end position="310"/>
    </location>
</feature>
<feature type="region of interest" description="Disordered" evidence="13">
    <location>
        <begin position="93"/>
        <end position="116"/>
    </location>
</feature>